<dbReference type="Proteomes" id="UP000180043">
    <property type="component" value="Unassembled WGS sequence"/>
</dbReference>
<proteinExistence type="predicted"/>
<dbReference type="PANTHER" id="PTHR35525:SF3">
    <property type="entry name" value="BLL6575 PROTEIN"/>
    <property type="match status" value="1"/>
</dbReference>
<dbReference type="InterPro" id="IPR023286">
    <property type="entry name" value="ABATE_dom_sf"/>
</dbReference>
<gene>
    <name evidence="2" type="ORF">BKG82_11320</name>
</gene>
<name>A0A1S1LS16_MYCCH</name>
<accession>A0A1S1LS16</accession>
<dbReference type="SUPFAM" id="SSF160904">
    <property type="entry name" value="Jann2411-like"/>
    <property type="match status" value="1"/>
</dbReference>
<dbReference type="Gene3D" id="1.10.3300.10">
    <property type="entry name" value="Jann2411-like domain"/>
    <property type="match status" value="1"/>
</dbReference>
<evidence type="ECO:0000259" key="1">
    <source>
        <dbReference type="Pfam" id="PF11706"/>
    </source>
</evidence>
<dbReference type="InterPro" id="IPR010852">
    <property type="entry name" value="ABATE"/>
</dbReference>
<dbReference type="Pfam" id="PF07336">
    <property type="entry name" value="ABATE"/>
    <property type="match status" value="1"/>
</dbReference>
<evidence type="ECO:0000313" key="3">
    <source>
        <dbReference type="Proteomes" id="UP000180043"/>
    </source>
</evidence>
<reference evidence="2 3" key="1">
    <citation type="submission" date="2016-10" db="EMBL/GenBank/DDBJ databases">
        <title>Evaluation of Human, Veterinary and Environmental Mycobacterium chelonae Isolates by Core Genome Phylogenomic Analysis, Targeted Gene Comparison, and Anti-microbial Susceptibility Patterns: A Tale of Mistaken Identities.</title>
        <authorList>
            <person name="Fogelson S.B."/>
            <person name="Camus A.C."/>
            <person name="Lorenz W."/>
            <person name="Vasireddy R."/>
            <person name="Vasireddy S."/>
            <person name="Smith T."/>
            <person name="Brown-Elliott B.A."/>
            <person name="Wallace R.J.Jr."/>
            <person name="Hasan N.A."/>
            <person name="Reischl U."/>
            <person name="Sanchez S."/>
        </authorList>
    </citation>
    <scope>NUCLEOTIDE SEQUENCE [LARGE SCALE GENOMIC DNA]</scope>
    <source>
        <strain evidence="2 3">15515</strain>
    </source>
</reference>
<dbReference type="PANTHER" id="PTHR35525">
    <property type="entry name" value="BLL6575 PROTEIN"/>
    <property type="match status" value="1"/>
</dbReference>
<sequence length="206" mass="22455">METSTSGTIAAILGEPLPVELMNTVRGGRGEVMDALEGDQPVHAWLEAMADRILAESGAHTIAFSLEDAQFIADDLRALRDALRCLAAEVTADPRPPTSGMTHTQAVTMINTLARARAELVWPVGGEPSRAATARGSQARLTVGLIARQAIDFFGGPERHRLRACLSSHCVLYFVKEHPRREWCTPKCGNRARVKRHYDRQTSTGA</sequence>
<dbReference type="RefSeq" id="WP_057967550.1">
    <property type="nucleotide sequence ID" value="NZ_MAEQ01000020.1"/>
</dbReference>
<organism evidence="2 3">
    <name type="scientific">Mycobacteroides chelonae</name>
    <name type="common">Mycobacterium chelonae</name>
    <dbReference type="NCBI Taxonomy" id="1774"/>
    <lineage>
        <taxon>Bacteria</taxon>
        <taxon>Bacillati</taxon>
        <taxon>Actinomycetota</taxon>
        <taxon>Actinomycetes</taxon>
        <taxon>Mycobacteriales</taxon>
        <taxon>Mycobacteriaceae</taxon>
        <taxon>Mycobacteroides</taxon>
    </lineage>
</organism>
<evidence type="ECO:0000313" key="2">
    <source>
        <dbReference type="EMBL" id="OHU58188.1"/>
    </source>
</evidence>
<comment type="caution">
    <text evidence="2">The sequence shown here is derived from an EMBL/GenBank/DDBJ whole genome shotgun (WGS) entry which is preliminary data.</text>
</comment>
<dbReference type="EMBL" id="MLIQ01000013">
    <property type="protein sequence ID" value="OHU58188.1"/>
    <property type="molecule type" value="Genomic_DNA"/>
</dbReference>
<dbReference type="AlphaFoldDB" id="A0A1S1LS16"/>
<dbReference type="Pfam" id="PF11706">
    <property type="entry name" value="zf-CGNR"/>
    <property type="match status" value="1"/>
</dbReference>
<protein>
    <recommendedName>
        <fullName evidence="1">Zinc finger CGNR domain-containing protein</fullName>
    </recommendedName>
</protein>
<dbReference type="InterPro" id="IPR021005">
    <property type="entry name" value="Znf_CGNR"/>
</dbReference>
<feature type="domain" description="Zinc finger CGNR" evidence="1">
    <location>
        <begin position="161"/>
        <end position="201"/>
    </location>
</feature>